<dbReference type="InterPro" id="IPR008927">
    <property type="entry name" value="6-PGluconate_DH-like_C_sf"/>
</dbReference>
<feature type="domain" description="UDP-glucose/GDP-mannose dehydrogenase C-terminal" evidence="3">
    <location>
        <begin position="358"/>
        <end position="459"/>
    </location>
</feature>
<dbReference type="PANTHER" id="PTHR43750">
    <property type="entry name" value="UDP-GLUCOSE 6-DEHYDROGENASE TUAD"/>
    <property type="match status" value="1"/>
</dbReference>
<evidence type="ECO:0000313" key="5">
    <source>
        <dbReference type="Proteomes" id="UP000245655"/>
    </source>
</evidence>
<sequence length="476" mass="53305">MSAVSINDNTPKYTHESKSQSTASKQVCVLIGHSIEAITSAVVLASLGQRVHLYADIELLTQQIQQYGFEHHLQALWQMYEQQQVIISTALPASADTLIQYYETANFSDSRHINESNESNEISKIDSQSTVALYWLFLDSIKPVWAEASWITAFNHSHQQSLPVIISGIEKLGVVSALAQNLQRAWVYYVPFVFLQDGDAYSSMLNPSLWLLGEKTANSSQHLEVLKPLMQHARAAHHADIATIEFARSSIMAMLATRVSFMNEMSRLADSQQVDIKQVSRVMGLDARVGSSYLQAGWGFGGNTLPTELAKLQQSSQTHSLEMPLLQSVMHINEDQKELIFRKFWQYFDGFIDNKTVMIWGGSYKSGSGRTAGSAIHPLLALLWSYNIRTIVYSDKAQAELAVLYQQQSLLQLINNPYQQLSAAQAIFIISWSPQDQLDIAKLNQHAMPVFDAQNALTRLQIDNLVGDYMGIGRSK</sequence>
<dbReference type="Proteomes" id="UP000245655">
    <property type="component" value="Unassembled WGS sequence"/>
</dbReference>
<dbReference type="PANTHER" id="PTHR43750:SF3">
    <property type="entry name" value="UDP-GLUCOSE 6-DEHYDROGENASE TUAD"/>
    <property type="match status" value="1"/>
</dbReference>
<comment type="caution">
    <text evidence="4">The sequence shown here is derived from an EMBL/GenBank/DDBJ whole genome shotgun (WGS) entry which is preliminary data.</text>
</comment>
<dbReference type="Gene3D" id="1.20.5.100">
    <property type="entry name" value="Cytochrome c1, transmembrane anchor, C-terminal"/>
    <property type="match status" value="1"/>
</dbReference>
<dbReference type="SUPFAM" id="SSF48179">
    <property type="entry name" value="6-phosphogluconate dehydrogenase C-terminal domain-like"/>
    <property type="match status" value="1"/>
</dbReference>
<accession>A0A2V2A6P0</accession>
<dbReference type="RefSeq" id="WP_109590649.1">
    <property type="nucleotide sequence ID" value="NZ_CAJGZY010000018.1"/>
</dbReference>
<evidence type="ECO:0000313" key="4">
    <source>
        <dbReference type="EMBL" id="PWK13662.1"/>
    </source>
</evidence>
<keyword evidence="5" id="KW-1185">Reference proteome</keyword>
<evidence type="ECO:0000256" key="2">
    <source>
        <dbReference type="ARBA" id="ARBA00023002"/>
    </source>
</evidence>
<dbReference type="EMBL" id="QGGM01000004">
    <property type="protein sequence ID" value="PWK13662.1"/>
    <property type="molecule type" value="Genomic_DNA"/>
</dbReference>
<dbReference type="SMART" id="SM00984">
    <property type="entry name" value="UDPG_MGDP_dh_C"/>
    <property type="match status" value="1"/>
</dbReference>
<dbReference type="AlphaFoldDB" id="A0A2V2A6P0"/>
<dbReference type="GO" id="GO:0051287">
    <property type="term" value="F:NAD binding"/>
    <property type="evidence" value="ECO:0007669"/>
    <property type="project" value="InterPro"/>
</dbReference>
<dbReference type="InterPro" id="IPR036220">
    <property type="entry name" value="UDP-Glc/GDP-Man_DH_C_sf"/>
</dbReference>
<dbReference type="Pfam" id="PF00984">
    <property type="entry name" value="UDPG_MGDP_dh"/>
    <property type="match status" value="1"/>
</dbReference>
<keyword evidence="2" id="KW-0560">Oxidoreductase</keyword>
<organism evidence="4 5">
    <name type="scientific">Psychrobacter immobilis</name>
    <dbReference type="NCBI Taxonomy" id="498"/>
    <lineage>
        <taxon>Bacteria</taxon>
        <taxon>Pseudomonadati</taxon>
        <taxon>Pseudomonadota</taxon>
        <taxon>Gammaproteobacteria</taxon>
        <taxon>Moraxellales</taxon>
        <taxon>Moraxellaceae</taxon>
        <taxon>Psychrobacter</taxon>
    </lineage>
</organism>
<dbReference type="GeneID" id="60254862"/>
<evidence type="ECO:0000256" key="1">
    <source>
        <dbReference type="ARBA" id="ARBA00015132"/>
    </source>
</evidence>
<proteinExistence type="predicted"/>
<name>A0A2V2A6P0_PSYIM</name>
<reference evidence="4 5" key="1">
    <citation type="submission" date="2018-05" db="EMBL/GenBank/DDBJ databases">
        <title>Genomic Encyclopedia of Type Strains, Phase IV (KMG-IV): sequencing the most valuable type-strain genomes for metagenomic binning, comparative biology and taxonomic classification.</title>
        <authorList>
            <person name="Goeker M."/>
        </authorList>
    </citation>
    <scope>NUCLEOTIDE SEQUENCE [LARGE SCALE GENOMIC DNA]</scope>
    <source>
        <strain evidence="4 5">DSM 7229</strain>
    </source>
</reference>
<dbReference type="Gene3D" id="3.40.50.720">
    <property type="entry name" value="NAD(P)-binding Rossmann-like Domain"/>
    <property type="match status" value="1"/>
</dbReference>
<evidence type="ECO:0000259" key="3">
    <source>
        <dbReference type="SMART" id="SM00984"/>
    </source>
</evidence>
<dbReference type="InterPro" id="IPR014027">
    <property type="entry name" value="UDP-Glc/GDP-Man_DH_C"/>
</dbReference>
<dbReference type="GO" id="GO:0016616">
    <property type="term" value="F:oxidoreductase activity, acting on the CH-OH group of donors, NAD or NADP as acceptor"/>
    <property type="evidence" value="ECO:0007669"/>
    <property type="project" value="InterPro"/>
</dbReference>
<gene>
    <name evidence="4" type="ORF">C8D84_104144</name>
</gene>
<protein>
    <recommendedName>
        <fullName evidence="1">UDP-glucose 6-dehydrogenase</fullName>
    </recommendedName>
</protein>
<dbReference type="InterPro" id="IPR014026">
    <property type="entry name" value="UDP-Glc/GDP-Man_DH_dimer"/>
</dbReference>
<dbReference type="SUPFAM" id="SSF52413">
    <property type="entry name" value="UDP-glucose/GDP-mannose dehydrogenase C-terminal domain"/>
    <property type="match status" value="1"/>
</dbReference>